<evidence type="ECO:0000259" key="3">
    <source>
        <dbReference type="PROSITE" id="PS50113"/>
    </source>
</evidence>
<feature type="coiled-coil region" evidence="1">
    <location>
        <begin position="9"/>
        <end position="64"/>
    </location>
</feature>
<protein>
    <submittedName>
        <fullName evidence="4">Putative diguanylate cyclase</fullName>
    </submittedName>
</protein>
<dbReference type="PROSITE" id="PS50112">
    <property type="entry name" value="PAS"/>
    <property type="match status" value="1"/>
</dbReference>
<evidence type="ECO:0000256" key="1">
    <source>
        <dbReference type="SAM" id="Coils"/>
    </source>
</evidence>
<dbReference type="PROSITE" id="PS50113">
    <property type="entry name" value="PAC"/>
    <property type="match status" value="1"/>
</dbReference>
<dbReference type="InterPro" id="IPR052155">
    <property type="entry name" value="Biofilm_reg_signaling"/>
</dbReference>
<dbReference type="InterPro" id="IPR000014">
    <property type="entry name" value="PAS"/>
</dbReference>
<dbReference type="EMBL" id="LNGD01000025">
    <property type="protein sequence ID" value="KYC52728.1"/>
    <property type="molecule type" value="Genomic_DNA"/>
</dbReference>
<dbReference type="Gene3D" id="3.30.450.20">
    <property type="entry name" value="PAS domain"/>
    <property type="match status" value="1"/>
</dbReference>
<dbReference type="SMART" id="SM00091">
    <property type="entry name" value="PAS"/>
    <property type="match status" value="1"/>
</dbReference>
<dbReference type="Pfam" id="PF05763">
    <property type="entry name" value="DUF835"/>
    <property type="match status" value="1"/>
</dbReference>
<dbReference type="Proteomes" id="UP000075578">
    <property type="component" value="Unassembled WGS sequence"/>
</dbReference>
<dbReference type="CDD" id="cd00130">
    <property type="entry name" value="PAS"/>
    <property type="match status" value="1"/>
</dbReference>
<organism evidence="4 5">
    <name type="scientific">Candidatus Methanofastidiosum methylothiophilum</name>
    <dbReference type="NCBI Taxonomy" id="1705564"/>
    <lineage>
        <taxon>Archaea</taxon>
        <taxon>Methanobacteriati</taxon>
        <taxon>Methanobacteriota</taxon>
        <taxon>Stenosarchaea group</taxon>
        <taxon>Candidatus Methanofastidiosia</taxon>
        <taxon>Candidatus Methanofastidiosales</taxon>
        <taxon>Candidatus Methanofastidiosaceae</taxon>
        <taxon>Candidatus Methanofastidiosum</taxon>
    </lineage>
</organism>
<dbReference type="InterPro" id="IPR000700">
    <property type="entry name" value="PAS-assoc_C"/>
</dbReference>
<comment type="caution">
    <text evidence="4">The sequence shown here is derived from an EMBL/GenBank/DDBJ whole genome shotgun (WGS) entry which is preliminary data.</text>
</comment>
<dbReference type="InterPro" id="IPR036388">
    <property type="entry name" value="WH-like_DNA-bd_sf"/>
</dbReference>
<sequence length="528" mass="61752">MIGHLDISKEKLIEEIKMKDQKIVQLEKIKNRLEEVEEEKDVLLDHLKERVKELNCLYDIAKVNEIPNITLDQLFQKVVEKIPLGWKYPEIACSRIKFDGQEFKTINFTETEWKLEAPINLYNERVGTLEVFYLEKRPDLEEGPFLTAEIKLIMAIAERIGHVIERKYSEQALLESEQKFRTLFNSASDAIFIHELDGKFIEANQIACSLLGYERSDLLKMSPKDIHPKEYVEIIEEMFEELKKMNNYCFETEVMTKDSKMISIEVSAKIIKLKKKTVVLSIARDITERKLTEEKMKRQLMKFNLETGKVYLVKESKRLISIEAFNDLLKVGYSGYILTRSSEEEYTKIIKGNFKYVWISEKARNGSLPPKFNEIEDYLEKIPRKSFVLIDRIDYLMAKNNFNIFLSFVHHLREISYLKGITVIISADPDLLSEKEIKLIEKETNDIFPLKKEVLPENMIQILQFIYDKNLTGTKPTFSDIGKEIKITRPTIGKRLNYLASSQYLIVSIKGRNKVVELTQKGREVFSP</sequence>
<dbReference type="NCBIfam" id="TIGR00229">
    <property type="entry name" value="sensory_box"/>
    <property type="match status" value="1"/>
</dbReference>
<dbReference type="SUPFAM" id="SSF55785">
    <property type="entry name" value="PYP-like sensor domain (PAS domain)"/>
    <property type="match status" value="1"/>
</dbReference>
<evidence type="ECO:0000313" key="5">
    <source>
        <dbReference type="Proteomes" id="UP000075578"/>
    </source>
</evidence>
<dbReference type="Gene3D" id="1.10.10.10">
    <property type="entry name" value="Winged helix-like DNA-binding domain superfamily/Winged helix DNA-binding domain"/>
    <property type="match status" value="1"/>
</dbReference>
<reference evidence="4 5" key="1">
    <citation type="journal article" date="2016" name="ISME J.">
        <title>Chasing the elusive Euryarchaeota class WSA2: genomes reveal a uniquely fastidious methyl-reducing methanogen.</title>
        <authorList>
            <person name="Nobu M.K."/>
            <person name="Narihiro T."/>
            <person name="Kuroda K."/>
            <person name="Mei R."/>
            <person name="Liu W.T."/>
        </authorList>
    </citation>
    <scope>NUCLEOTIDE SEQUENCE [LARGE SCALE GENOMIC DNA]</scope>
    <source>
        <strain evidence="4">U1lsi0528_Bin089</strain>
    </source>
</reference>
<accession>A0A150J6L4</accession>
<dbReference type="PANTHER" id="PTHR44757">
    <property type="entry name" value="DIGUANYLATE CYCLASE DGCP"/>
    <property type="match status" value="1"/>
</dbReference>
<proteinExistence type="predicted"/>
<dbReference type="SUPFAM" id="SSF46785">
    <property type="entry name" value="Winged helix' DNA-binding domain"/>
    <property type="match status" value="1"/>
</dbReference>
<evidence type="ECO:0000259" key="2">
    <source>
        <dbReference type="PROSITE" id="PS50112"/>
    </source>
</evidence>
<feature type="domain" description="PAS" evidence="2">
    <location>
        <begin position="176"/>
        <end position="245"/>
    </location>
</feature>
<dbReference type="Pfam" id="PF13426">
    <property type="entry name" value="PAS_9"/>
    <property type="match status" value="1"/>
</dbReference>
<dbReference type="PATRIC" id="fig|1705564.3.peg.649"/>
<keyword evidence="1" id="KW-0175">Coiled coil</keyword>
<dbReference type="InterPro" id="IPR035965">
    <property type="entry name" value="PAS-like_dom_sf"/>
</dbReference>
<dbReference type="PANTHER" id="PTHR44757:SF2">
    <property type="entry name" value="BIOFILM ARCHITECTURE MAINTENANCE PROTEIN MBAA"/>
    <property type="match status" value="1"/>
</dbReference>
<dbReference type="InterPro" id="IPR008553">
    <property type="entry name" value="DUF835"/>
</dbReference>
<dbReference type="InterPro" id="IPR036390">
    <property type="entry name" value="WH_DNA-bd_sf"/>
</dbReference>
<feature type="domain" description="PAC" evidence="3">
    <location>
        <begin position="248"/>
        <end position="298"/>
    </location>
</feature>
<gene>
    <name evidence="4" type="ORF">AMQ74_00634</name>
</gene>
<evidence type="ECO:0000313" key="4">
    <source>
        <dbReference type="EMBL" id="KYC52728.1"/>
    </source>
</evidence>
<name>A0A150J6L4_9EURY</name>
<dbReference type="AlphaFoldDB" id="A0A150J6L4"/>